<dbReference type="AlphaFoldDB" id="A0A511T7D7"/>
<reference evidence="2 3" key="1">
    <citation type="submission" date="2016-10" db="EMBL/GenBank/DDBJ databases">
        <authorList>
            <person name="Varghese N."/>
            <person name="Submissions S."/>
        </authorList>
    </citation>
    <scope>NUCLEOTIDE SEQUENCE [LARGE SCALE GENOMIC DNA]</scope>
    <source>
        <strain evidence="2 3">DSM 16525</strain>
    </source>
</reference>
<sequence>MATKKKATARGSKELPLPWNDAGRFLKEGWPSFVETHSDGAAKAEALEGAVKESFQLWGESLPKDLALLFAPLASRPAPALAELTLGSHAPWLAKTGNLAEQRIVAAQQYRPLWKELVAGVVEIGSTSSGDIWMYGREPQRGKARAQIYLYSHESDTLETPQAKDLDALLFRAALVQAQRQGKVDAATFTAAGESLQGNVGDLSYEDVFPKLKSYKAETEPAYDNDLRGGWLATLLTEVDASDAELRGAFSLDSNEPLTEELLASSVERFKHFPPAAFYFCLASFFAGDDARLTQALELSRLSEAPLVKDLVTLMEELRAGRKQLGVIRDVHALRARVMALELWDPEAPARAFQKAVAEAAEPVARAAKEGTLDALAWASVKDRAVLAAVEKAYAEDATMAPTLGLLSTWSDEEGYRDEEVIAELLEKGDRRIVPLLVSRALQEDRESNIAMDVLAEWAEPRSVESLRDTAKGVDRFHIKRHMFIRLVQSVGDRGNAKDLVAILKANPPREEDGEGEKMLAALAVALGELGDPSAADALLRYLDTQLEDVGTEAPIHFGDAVLYALGALGEARALAPLMARVEANKWAPSESPGLCFALGRLAAGADAGTRRKVAAMLEAVRITQFKLEGSDGKVRPRTRASLFNEVGGQTMTTACQVMLEDALVGLTEGAAREEALAHLKDLVPAVLTGWEARQDDQWSGYDGYALLAWTLMALRRHPDLGRGLASPFVDFSVPLVRHLAKQVVRG</sequence>
<dbReference type="Proteomes" id="UP000321514">
    <property type="component" value="Unassembled WGS sequence"/>
</dbReference>
<dbReference type="Proteomes" id="UP000183760">
    <property type="component" value="Unassembled WGS sequence"/>
</dbReference>
<evidence type="ECO:0000313" key="2">
    <source>
        <dbReference type="EMBL" id="SEU24963.1"/>
    </source>
</evidence>
<evidence type="ECO:0000313" key="3">
    <source>
        <dbReference type="Proteomes" id="UP000183760"/>
    </source>
</evidence>
<dbReference type="EMBL" id="FOIB01000007">
    <property type="protein sequence ID" value="SEU24963.1"/>
    <property type="molecule type" value="Genomic_DNA"/>
</dbReference>
<evidence type="ECO:0008006" key="5">
    <source>
        <dbReference type="Google" id="ProtNLM"/>
    </source>
</evidence>
<evidence type="ECO:0000313" key="1">
    <source>
        <dbReference type="EMBL" id="GEN10074.1"/>
    </source>
</evidence>
<keyword evidence="3" id="KW-1185">Reference proteome</keyword>
<dbReference type="EMBL" id="BJXR01000036">
    <property type="protein sequence ID" value="GEN10074.1"/>
    <property type="molecule type" value="Genomic_DNA"/>
</dbReference>
<name>A0A511T7D7_MYXFU</name>
<accession>A0A511T7D7</accession>
<organism evidence="1 4">
    <name type="scientific">Myxococcus fulvus</name>
    <dbReference type="NCBI Taxonomy" id="33"/>
    <lineage>
        <taxon>Bacteria</taxon>
        <taxon>Pseudomonadati</taxon>
        <taxon>Myxococcota</taxon>
        <taxon>Myxococcia</taxon>
        <taxon>Myxococcales</taxon>
        <taxon>Cystobacterineae</taxon>
        <taxon>Myxococcaceae</taxon>
        <taxon>Myxococcus</taxon>
    </lineage>
</organism>
<proteinExistence type="predicted"/>
<reference evidence="1 4" key="2">
    <citation type="submission" date="2019-07" db="EMBL/GenBank/DDBJ databases">
        <title>Whole genome shotgun sequence of Myxococcus fulvus NBRC 100333.</title>
        <authorList>
            <person name="Hosoyama A."/>
            <person name="Uohara A."/>
            <person name="Ohji S."/>
            <person name="Ichikawa N."/>
        </authorList>
    </citation>
    <scope>NUCLEOTIDE SEQUENCE [LARGE SCALE GENOMIC DNA]</scope>
    <source>
        <strain evidence="1 4">NBRC 100333</strain>
    </source>
</reference>
<comment type="caution">
    <text evidence="1">The sequence shown here is derived from an EMBL/GenBank/DDBJ whole genome shotgun (WGS) entry which is preliminary data.</text>
</comment>
<gene>
    <name evidence="1" type="ORF">MFU01_51110</name>
    <name evidence="2" type="ORF">SAMN05443572_10723</name>
</gene>
<evidence type="ECO:0000313" key="4">
    <source>
        <dbReference type="Proteomes" id="UP000321514"/>
    </source>
</evidence>
<protein>
    <recommendedName>
        <fullName evidence="5">HEAT repeat domain-containing protein</fullName>
    </recommendedName>
</protein>